<dbReference type="GO" id="GO:0004557">
    <property type="term" value="F:alpha-galactosidase activity"/>
    <property type="evidence" value="ECO:0007669"/>
    <property type="project" value="UniProtKB-EC"/>
</dbReference>
<dbReference type="InterPro" id="IPR041233">
    <property type="entry name" value="Melibiase_C"/>
</dbReference>
<dbReference type="Pfam" id="PF17801">
    <property type="entry name" value="Melibiase_C"/>
    <property type="match status" value="1"/>
</dbReference>
<sequence>MSRVKLLALAALPAVLGLELPGGVGRLPALGWNSWNAYGCDIDSAKIMQAANAVVSMGFKDAGYNYVNSDDCWSSLDGRDPTTHQLVPNATKFPLGIKGVADQVHGLGLKFGIYSSAGTMTCGRYPASLGYEMVDAYTFASWGVDYLKYDNCFPSEEWVDDCFACNGDPSFDSIGKVNGSCTNSTPETPYYSVPKRPFCALEWPVDGVNYTAKYTALRFRIMENALLAQNRTILYSLCEWGVDEPWTWANATGNSWRMSNDINPSWSRIVQILNVNSFLGEYTNFYGRNDPDMLEVGNGNLTVEEERTHFALWAMMKAPLIMGTDLTKLNASQVAILQNKYLLAFNQDSVVGEPAMPYKWGVNPDYTFNSTFPAQYWSGASSNGTMVAIFNPFNQSQTMTALYSEIPELDAGGCYDVVDAWTGADMGCKENSVDVTLAAHDTAVLLFGAKCILG</sequence>
<dbReference type="Gene3D" id="3.20.20.70">
    <property type="entry name" value="Aldolase class I"/>
    <property type="match status" value="1"/>
</dbReference>
<feature type="domain" description="Alpha galactosidase C-terminal" evidence="9">
    <location>
        <begin position="373"/>
        <end position="446"/>
    </location>
</feature>
<feature type="signal peptide" evidence="8">
    <location>
        <begin position="1"/>
        <end position="17"/>
    </location>
</feature>
<dbReference type="SUPFAM" id="SSF51011">
    <property type="entry name" value="Glycosyl hydrolase domain"/>
    <property type="match status" value="1"/>
</dbReference>
<dbReference type="SUPFAM" id="SSF51445">
    <property type="entry name" value="(Trans)glycosidases"/>
    <property type="match status" value="1"/>
</dbReference>
<evidence type="ECO:0000259" key="9">
    <source>
        <dbReference type="Pfam" id="PF17801"/>
    </source>
</evidence>
<protein>
    <recommendedName>
        <fullName evidence="3 7">Alpha-galactosidase</fullName>
        <ecNumber evidence="3 7">3.2.1.22</ecNumber>
    </recommendedName>
    <alternativeName>
        <fullName evidence="7">Melibiase</fullName>
    </alternativeName>
</protein>
<reference evidence="10 11" key="1">
    <citation type="submission" date="2017-03" db="EMBL/GenBank/DDBJ databases">
        <title>Genomes of endolithic fungi from Antarctica.</title>
        <authorList>
            <person name="Coleine C."/>
            <person name="Masonjones S."/>
            <person name="Stajich J.E."/>
        </authorList>
    </citation>
    <scope>NUCLEOTIDE SEQUENCE [LARGE SCALE GENOMIC DNA]</scope>
    <source>
        <strain evidence="10 11">CCFEE 5311</strain>
    </source>
</reference>
<keyword evidence="5 7" id="KW-0378">Hydrolase</keyword>
<name>A0A4U0USB4_9PEZI</name>
<dbReference type="InterPro" id="IPR002241">
    <property type="entry name" value="Glyco_hydro_27"/>
</dbReference>
<dbReference type="OrthoDB" id="5795902at2759"/>
<dbReference type="Proteomes" id="UP000310066">
    <property type="component" value="Unassembled WGS sequence"/>
</dbReference>
<keyword evidence="7" id="KW-1015">Disulfide bond</keyword>
<dbReference type="EC" id="3.2.1.22" evidence="3 7"/>
<feature type="chain" id="PRO_5020301854" description="Alpha-galactosidase" evidence="8">
    <location>
        <begin position="18"/>
        <end position="454"/>
    </location>
</feature>
<dbReference type="AlphaFoldDB" id="A0A4U0USB4"/>
<dbReference type="PRINTS" id="PR00740">
    <property type="entry name" value="GLHYDRLASE27"/>
</dbReference>
<dbReference type="InterPro" id="IPR013785">
    <property type="entry name" value="Aldolase_TIM"/>
</dbReference>
<evidence type="ECO:0000256" key="1">
    <source>
        <dbReference type="ARBA" id="ARBA00001255"/>
    </source>
</evidence>
<dbReference type="InterPro" id="IPR017853">
    <property type="entry name" value="GH"/>
</dbReference>
<accession>A0A4U0USB4</accession>
<dbReference type="STRING" id="329885.A0A4U0USB4"/>
<organism evidence="10 11">
    <name type="scientific">Friedmanniomyces endolithicus</name>
    <dbReference type="NCBI Taxonomy" id="329885"/>
    <lineage>
        <taxon>Eukaryota</taxon>
        <taxon>Fungi</taxon>
        <taxon>Dikarya</taxon>
        <taxon>Ascomycota</taxon>
        <taxon>Pezizomycotina</taxon>
        <taxon>Dothideomycetes</taxon>
        <taxon>Dothideomycetidae</taxon>
        <taxon>Mycosphaerellales</taxon>
        <taxon>Teratosphaeriaceae</taxon>
        <taxon>Friedmanniomyces</taxon>
    </lineage>
</organism>
<evidence type="ECO:0000313" key="11">
    <source>
        <dbReference type="Proteomes" id="UP000310066"/>
    </source>
</evidence>
<evidence type="ECO:0000256" key="3">
    <source>
        <dbReference type="ARBA" id="ARBA00012755"/>
    </source>
</evidence>
<evidence type="ECO:0000256" key="7">
    <source>
        <dbReference type="RuleBase" id="RU361168"/>
    </source>
</evidence>
<gene>
    <name evidence="10" type="ORF">B0A54_08625</name>
</gene>
<evidence type="ECO:0000256" key="6">
    <source>
        <dbReference type="ARBA" id="ARBA00023295"/>
    </source>
</evidence>
<dbReference type="EMBL" id="NAJP01000043">
    <property type="protein sequence ID" value="TKA38663.1"/>
    <property type="molecule type" value="Genomic_DNA"/>
</dbReference>
<keyword evidence="4 8" id="KW-0732">Signal</keyword>
<keyword evidence="6 7" id="KW-0326">Glycosidase</keyword>
<evidence type="ECO:0000256" key="8">
    <source>
        <dbReference type="SAM" id="SignalP"/>
    </source>
</evidence>
<dbReference type="PANTHER" id="PTHR11452">
    <property type="entry name" value="ALPHA-GALACTOSIDASE/ALPHA-N-ACETYLGALACTOSAMINIDASE"/>
    <property type="match status" value="1"/>
</dbReference>
<evidence type="ECO:0000256" key="5">
    <source>
        <dbReference type="ARBA" id="ARBA00022801"/>
    </source>
</evidence>
<comment type="similarity">
    <text evidence="2 7">Belongs to the glycosyl hydrolase 27 family.</text>
</comment>
<evidence type="ECO:0000256" key="2">
    <source>
        <dbReference type="ARBA" id="ARBA00009743"/>
    </source>
</evidence>
<dbReference type="PANTHER" id="PTHR11452:SF61">
    <property type="entry name" value="ALPHA-GALACTOSIDASE B-RELATED"/>
    <property type="match status" value="1"/>
</dbReference>
<dbReference type="InterPro" id="IPR013780">
    <property type="entry name" value="Glyco_hydro_b"/>
</dbReference>
<dbReference type="Gene3D" id="2.60.40.1180">
    <property type="entry name" value="Golgi alpha-mannosidase II"/>
    <property type="match status" value="1"/>
</dbReference>
<dbReference type="Pfam" id="PF16499">
    <property type="entry name" value="Melibiase_2"/>
    <property type="match status" value="2"/>
</dbReference>
<dbReference type="GO" id="GO:0005975">
    <property type="term" value="P:carbohydrate metabolic process"/>
    <property type="evidence" value="ECO:0007669"/>
    <property type="project" value="InterPro"/>
</dbReference>
<dbReference type="CDD" id="cd14792">
    <property type="entry name" value="GH27"/>
    <property type="match status" value="1"/>
</dbReference>
<evidence type="ECO:0000313" key="10">
    <source>
        <dbReference type="EMBL" id="TKA38663.1"/>
    </source>
</evidence>
<comment type="caution">
    <text evidence="10">The sequence shown here is derived from an EMBL/GenBank/DDBJ whole genome shotgun (WGS) entry which is preliminary data.</text>
</comment>
<evidence type="ECO:0000256" key="4">
    <source>
        <dbReference type="ARBA" id="ARBA00022729"/>
    </source>
</evidence>
<proteinExistence type="inferred from homology"/>
<comment type="catalytic activity">
    <reaction evidence="1 7">
        <text>Hydrolysis of terminal, non-reducing alpha-D-galactose residues in alpha-D-galactosides, including galactose oligosaccharides, galactomannans and galactolipids.</text>
        <dbReference type="EC" id="3.2.1.22"/>
    </reaction>
</comment>